<keyword evidence="3" id="KW-0813">Transport</keyword>
<dbReference type="PROSITE" id="PS50893">
    <property type="entry name" value="ABC_TRANSPORTER_2"/>
    <property type="match status" value="2"/>
</dbReference>
<protein>
    <submittedName>
        <fullName evidence="12">Energy-coupling factor transport system ATP-binding protein</fullName>
        <ecNumber evidence="12">3.6.3.-</ecNumber>
    </submittedName>
</protein>
<evidence type="ECO:0000256" key="6">
    <source>
        <dbReference type="ARBA" id="ARBA00022840"/>
    </source>
</evidence>
<feature type="domain" description="ABC transporter" evidence="11">
    <location>
        <begin position="305"/>
        <end position="558"/>
    </location>
</feature>
<dbReference type="InterPro" id="IPR003339">
    <property type="entry name" value="ABC/ECF_trnsptr_transmembrane"/>
</dbReference>
<dbReference type="PANTHER" id="PTHR43553">
    <property type="entry name" value="HEAVY METAL TRANSPORTER"/>
    <property type="match status" value="1"/>
</dbReference>
<dbReference type="Pfam" id="PF00005">
    <property type="entry name" value="ABC_tran"/>
    <property type="match status" value="2"/>
</dbReference>
<dbReference type="CDD" id="cd16914">
    <property type="entry name" value="EcfT"/>
    <property type="match status" value="1"/>
</dbReference>
<evidence type="ECO:0000256" key="5">
    <source>
        <dbReference type="ARBA" id="ARBA00022741"/>
    </source>
</evidence>
<sequence>MTTSARPPGRLTGGAAVEVRGWRYQHADRSAPAVDGLDLHLDPGEKVLLVGASGAGKSTLLHGLAGVLHDEEAVSSGELLIDGLTPEQARGRMGLMQQDPESQVVLSRMGDDVAFAPENLAVPADQIWDRVRQVLVETGLAGSGEQAHALLDHPTARLSGGQKQRLALAGILAMRPALLLLDEPTANLDPEGTRRVRDAVIEASVRHGSTLLVVEHRLSTWADHVDTLIVLDTAGGVRHRVPAGRIHDDADLRADLVELGLWVPGHDPVPDLLLDTDAGAQPEGATAGPEAPRPRVLLTGRELAVSRERPRRRQSRRPAPVLQGIDVDLPAGRALGITGRNGAGKSTLLLSLAGLIPVHEGELVATGQLKGPRGEALTDDPHRWRSADLVARIGMVFQEPEHQFVRPTVREELALGARQARQPGEDAPLFTSEDVEHRVDRLLTRLGLAHLAEVNPFTLSGGEKRRLSVGTVLAAGPEVLMLDEPTFGQDAHTFAALIRLLREHLDDGGTVVAVTHDEAFLRALQAEEMPLRPEATGQAAAEDALEEDDCADGRTRRDGVVDHRASRPRGTAAPMLTGVRSESRLGGANALAKLLAVLLVTAALVSTMDWVSSSVVIAASFLLLPLAGLRLGQFLLRIWPFAIGSVVAVWGTAIAAEESGAVLLDFGFTTVSEGSVELGIAMGARALAVVLPSVIIFSTTDPTDLADALAQQMRLPARFVLGALAAMRLLGLLAEHWTTIGLARRARGVGTQGGLLGKVRATCSQAFGLLVQAIRVATRLAVTMESRGFGASSGASGPAPARTWARPASFSVVDIPVVLGGALLAVGALAAAVLSGHWNPAW</sequence>
<accession>A0A7Z0GM62</accession>
<feature type="region of interest" description="Disordered" evidence="9">
    <location>
        <begin position="532"/>
        <end position="573"/>
    </location>
</feature>
<gene>
    <name evidence="12" type="ORF">HNR09_001871</name>
</gene>
<dbReference type="Pfam" id="PF02361">
    <property type="entry name" value="CbiQ"/>
    <property type="match status" value="1"/>
</dbReference>
<evidence type="ECO:0000256" key="3">
    <source>
        <dbReference type="ARBA" id="ARBA00022448"/>
    </source>
</evidence>
<evidence type="ECO:0000259" key="11">
    <source>
        <dbReference type="PROSITE" id="PS50893"/>
    </source>
</evidence>
<dbReference type="GO" id="GO:0043190">
    <property type="term" value="C:ATP-binding cassette (ABC) transporter complex"/>
    <property type="evidence" value="ECO:0007669"/>
    <property type="project" value="TreeGrafter"/>
</dbReference>
<evidence type="ECO:0000256" key="4">
    <source>
        <dbReference type="ARBA" id="ARBA00022692"/>
    </source>
</evidence>
<keyword evidence="4 10" id="KW-0812">Transmembrane</keyword>
<feature type="compositionally biased region" description="Basic and acidic residues" evidence="9">
    <location>
        <begin position="551"/>
        <end position="565"/>
    </location>
</feature>
<dbReference type="AlphaFoldDB" id="A0A7Z0GM62"/>
<keyword evidence="13" id="KW-1185">Reference proteome</keyword>
<proteinExistence type="inferred from homology"/>
<evidence type="ECO:0000256" key="2">
    <source>
        <dbReference type="ARBA" id="ARBA00005417"/>
    </source>
</evidence>
<evidence type="ECO:0000256" key="8">
    <source>
        <dbReference type="ARBA" id="ARBA00023136"/>
    </source>
</evidence>
<comment type="subcellular location">
    <subcellularLocation>
        <location evidence="1">Membrane</location>
        <topology evidence="1">Multi-pass membrane protein</topology>
    </subcellularLocation>
</comment>
<dbReference type="GO" id="GO:0042626">
    <property type="term" value="F:ATPase-coupled transmembrane transporter activity"/>
    <property type="evidence" value="ECO:0007669"/>
    <property type="project" value="TreeGrafter"/>
</dbReference>
<dbReference type="SMART" id="SM00382">
    <property type="entry name" value="AAA"/>
    <property type="match status" value="2"/>
</dbReference>
<evidence type="ECO:0000256" key="7">
    <source>
        <dbReference type="ARBA" id="ARBA00022989"/>
    </source>
</evidence>
<dbReference type="InterPro" id="IPR050095">
    <property type="entry name" value="ECF_ABC_transporter_ATP-bd"/>
</dbReference>
<organism evidence="12 13">
    <name type="scientific">Nesterenkonia xinjiangensis</name>
    <dbReference type="NCBI Taxonomy" id="225327"/>
    <lineage>
        <taxon>Bacteria</taxon>
        <taxon>Bacillati</taxon>
        <taxon>Actinomycetota</taxon>
        <taxon>Actinomycetes</taxon>
        <taxon>Micrococcales</taxon>
        <taxon>Micrococcaceae</taxon>
        <taxon>Nesterenkonia</taxon>
    </lineage>
</organism>
<evidence type="ECO:0000256" key="1">
    <source>
        <dbReference type="ARBA" id="ARBA00004141"/>
    </source>
</evidence>
<dbReference type="GO" id="GO:0016887">
    <property type="term" value="F:ATP hydrolysis activity"/>
    <property type="evidence" value="ECO:0007669"/>
    <property type="project" value="InterPro"/>
</dbReference>
<dbReference type="RefSeq" id="WP_179541800.1">
    <property type="nucleotide sequence ID" value="NZ_BAAALL010000005.1"/>
</dbReference>
<keyword evidence="12" id="KW-0378">Hydrolase</keyword>
<dbReference type="Proteomes" id="UP000535437">
    <property type="component" value="Unassembled WGS sequence"/>
</dbReference>
<dbReference type="EC" id="3.6.3.-" evidence="12"/>
<evidence type="ECO:0000313" key="13">
    <source>
        <dbReference type="Proteomes" id="UP000535437"/>
    </source>
</evidence>
<evidence type="ECO:0000256" key="10">
    <source>
        <dbReference type="SAM" id="Phobius"/>
    </source>
</evidence>
<evidence type="ECO:0000256" key="9">
    <source>
        <dbReference type="SAM" id="MobiDB-lite"/>
    </source>
</evidence>
<feature type="transmembrane region" description="Helical" evidence="10">
    <location>
        <begin position="610"/>
        <end position="627"/>
    </location>
</feature>
<dbReference type="InterPro" id="IPR015856">
    <property type="entry name" value="ABC_transpr_CbiO/EcfA_su"/>
</dbReference>
<dbReference type="InterPro" id="IPR003593">
    <property type="entry name" value="AAA+_ATPase"/>
</dbReference>
<comment type="similarity">
    <text evidence="2">Belongs to the ABC transporter superfamily.</text>
</comment>
<name>A0A7Z0GM62_9MICC</name>
<feature type="domain" description="ABC transporter" evidence="11">
    <location>
        <begin position="17"/>
        <end position="258"/>
    </location>
</feature>
<comment type="caution">
    <text evidence="12">The sequence shown here is derived from an EMBL/GenBank/DDBJ whole genome shotgun (WGS) entry which is preliminary data.</text>
</comment>
<keyword evidence="6 12" id="KW-0067">ATP-binding</keyword>
<feature type="transmembrane region" description="Helical" evidence="10">
    <location>
        <begin position="634"/>
        <end position="656"/>
    </location>
</feature>
<dbReference type="EMBL" id="JACCFY010000001">
    <property type="protein sequence ID" value="NYJ78460.1"/>
    <property type="molecule type" value="Genomic_DNA"/>
</dbReference>
<dbReference type="SUPFAM" id="SSF52540">
    <property type="entry name" value="P-loop containing nucleoside triphosphate hydrolases"/>
    <property type="match status" value="2"/>
</dbReference>
<feature type="transmembrane region" description="Helical" evidence="10">
    <location>
        <begin position="676"/>
        <end position="698"/>
    </location>
</feature>
<dbReference type="InterPro" id="IPR003439">
    <property type="entry name" value="ABC_transporter-like_ATP-bd"/>
</dbReference>
<dbReference type="InterPro" id="IPR017871">
    <property type="entry name" value="ABC_transporter-like_CS"/>
</dbReference>
<dbReference type="PROSITE" id="PS00211">
    <property type="entry name" value="ABC_TRANSPORTER_1"/>
    <property type="match status" value="2"/>
</dbReference>
<dbReference type="GO" id="GO:0005524">
    <property type="term" value="F:ATP binding"/>
    <property type="evidence" value="ECO:0007669"/>
    <property type="project" value="UniProtKB-KW"/>
</dbReference>
<dbReference type="Gene3D" id="3.40.50.300">
    <property type="entry name" value="P-loop containing nucleotide triphosphate hydrolases"/>
    <property type="match status" value="2"/>
</dbReference>
<dbReference type="CDD" id="cd03225">
    <property type="entry name" value="ABC_cobalt_CbiO_domain1"/>
    <property type="match status" value="2"/>
</dbReference>
<keyword evidence="5" id="KW-0547">Nucleotide-binding</keyword>
<reference evidence="12 13" key="1">
    <citation type="submission" date="2020-07" db="EMBL/GenBank/DDBJ databases">
        <title>Sequencing the genomes of 1000 actinobacteria strains.</title>
        <authorList>
            <person name="Klenk H.-P."/>
        </authorList>
    </citation>
    <scope>NUCLEOTIDE SEQUENCE [LARGE SCALE GENOMIC DNA]</scope>
    <source>
        <strain evidence="12 13">DSM 15475</strain>
    </source>
</reference>
<feature type="transmembrane region" description="Helical" evidence="10">
    <location>
        <begin position="815"/>
        <end position="834"/>
    </location>
</feature>
<evidence type="ECO:0000313" key="12">
    <source>
        <dbReference type="EMBL" id="NYJ78460.1"/>
    </source>
</evidence>
<keyword evidence="7 10" id="KW-1133">Transmembrane helix</keyword>
<keyword evidence="8 10" id="KW-0472">Membrane</keyword>
<dbReference type="InterPro" id="IPR027417">
    <property type="entry name" value="P-loop_NTPase"/>
</dbReference>